<gene>
    <name evidence="10" type="primary">phoU</name>
    <name evidence="10" type="ORF">NSCAC_0312</name>
</gene>
<feature type="domain" description="PhoU" evidence="9">
    <location>
        <begin position="128"/>
        <end position="213"/>
    </location>
</feature>
<keyword evidence="5 8" id="KW-0963">Cytoplasm</keyword>
<evidence type="ECO:0000313" key="11">
    <source>
        <dbReference type="Proteomes" id="UP000516072"/>
    </source>
</evidence>
<comment type="subunit">
    <text evidence="3 8">Homodimer.</text>
</comment>
<comment type="subcellular location">
    <subcellularLocation>
        <location evidence="1 8">Cytoplasm</location>
    </subcellularLocation>
</comment>
<proteinExistence type="inferred from homology"/>
<name>A0A7G1Q8G2_9GAMM</name>
<evidence type="ECO:0000313" key="10">
    <source>
        <dbReference type="EMBL" id="CAB1274724.1"/>
    </source>
</evidence>
<dbReference type="SUPFAM" id="SSF109755">
    <property type="entry name" value="PhoU-like"/>
    <property type="match status" value="1"/>
</dbReference>
<keyword evidence="4 8" id="KW-0813">Transport</keyword>
<organism evidence="10 11">
    <name type="scientific">Candidatus Nitrosacidococcus tergens</name>
    <dbReference type="NCBI Taxonomy" id="553981"/>
    <lineage>
        <taxon>Bacteria</taxon>
        <taxon>Pseudomonadati</taxon>
        <taxon>Pseudomonadota</taxon>
        <taxon>Gammaproteobacteria</taxon>
        <taxon>Chromatiales</taxon>
        <taxon>Chromatiaceae</taxon>
        <taxon>Candidatus Nitrosacidococcus</taxon>
    </lineage>
</organism>
<dbReference type="InterPro" id="IPR026022">
    <property type="entry name" value="PhoU_dom"/>
</dbReference>
<evidence type="ECO:0000256" key="8">
    <source>
        <dbReference type="PIRNR" id="PIRNR003107"/>
    </source>
</evidence>
<evidence type="ECO:0000256" key="5">
    <source>
        <dbReference type="ARBA" id="ARBA00022490"/>
    </source>
</evidence>
<dbReference type="PANTHER" id="PTHR42930:SF3">
    <property type="entry name" value="PHOSPHATE-SPECIFIC TRANSPORT SYSTEM ACCESSORY PROTEIN PHOU"/>
    <property type="match status" value="1"/>
</dbReference>
<dbReference type="PIRSF" id="PIRSF003107">
    <property type="entry name" value="PhoU"/>
    <property type="match status" value="1"/>
</dbReference>
<feature type="domain" description="PhoU" evidence="9">
    <location>
        <begin position="25"/>
        <end position="111"/>
    </location>
</feature>
<protein>
    <recommendedName>
        <fullName evidence="8">Phosphate-specific transport system accessory protein PhoU</fullName>
    </recommendedName>
</protein>
<dbReference type="KEGG" id="ntg:NSCAC_0312"/>
<dbReference type="InterPro" id="IPR028366">
    <property type="entry name" value="PhoU"/>
</dbReference>
<reference evidence="10 11" key="1">
    <citation type="submission" date="2020-03" db="EMBL/GenBank/DDBJ databases">
        <authorList>
            <person name="Picone N."/>
        </authorList>
    </citation>
    <scope>NUCLEOTIDE SEQUENCE [LARGE SCALE GENOMIC DNA]</scope>
    <source>
        <strain evidence="10">NSCAC1</strain>
    </source>
</reference>
<dbReference type="Proteomes" id="UP000516072">
    <property type="component" value="Chromosome"/>
</dbReference>
<evidence type="ECO:0000256" key="1">
    <source>
        <dbReference type="ARBA" id="ARBA00004496"/>
    </source>
</evidence>
<dbReference type="AlphaFoldDB" id="A0A7G1Q8G2"/>
<evidence type="ECO:0000256" key="4">
    <source>
        <dbReference type="ARBA" id="ARBA00022448"/>
    </source>
</evidence>
<keyword evidence="6 8" id="KW-0592">Phosphate transport</keyword>
<dbReference type="GO" id="GO:0030643">
    <property type="term" value="P:intracellular phosphate ion homeostasis"/>
    <property type="evidence" value="ECO:0007669"/>
    <property type="project" value="InterPro"/>
</dbReference>
<dbReference type="Pfam" id="PF01895">
    <property type="entry name" value="PhoU"/>
    <property type="match status" value="2"/>
</dbReference>
<dbReference type="EMBL" id="LR778175">
    <property type="protein sequence ID" value="CAB1274724.1"/>
    <property type="molecule type" value="Genomic_DNA"/>
</dbReference>
<evidence type="ECO:0000256" key="6">
    <source>
        <dbReference type="ARBA" id="ARBA00022592"/>
    </source>
</evidence>
<evidence type="ECO:0000259" key="9">
    <source>
        <dbReference type="Pfam" id="PF01895"/>
    </source>
</evidence>
<dbReference type="GO" id="GO:0006817">
    <property type="term" value="P:phosphate ion transport"/>
    <property type="evidence" value="ECO:0007669"/>
    <property type="project" value="UniProtKB-KW"/>
</dbReference>
<evidence type="ECO:0000256" key="3">
    <source>
        <dbReference type="ARBA" id="ARBA00011738"/>
    </source>
</evidence>
<comment type="similarity">
    <text evidence="2 8">Belongs to the PhoU family.</text>
</comment>
<dbReference type="GO" id="GO:0005737">
    <property type="term" value="C:cytoplasm"/>
    <property type="evidence" value="ECO:0007669"/>
    <property type="project" value="UniProtKB-SubCell"/>
</dbReference>
<dbReference type="GO" id="GO:0045936">
    <property type="term" value="P:negative regulation of phosphate metabolic process"/>
    <property type="evidence" value="ECO:0007669"/>
    <property type="project" value="InterPro"/>
</dbReference>
<evidence type="ECO:0000256" key="7">
    <source>
        <dbReference type="ARBA" id="ARBA00056181"/>
    </source>
</evidence>
<sequence>MLYITSPHTSRQYDRELEDIRARVLLMGQFVAQQVSESVESLVKGDAEQARKIINNEYQVDAMDISIDEECTQILACRQPAASDLRLVVAVIKIITDLERIGDGAERISRAAIRSSKWDTPSNIYESIKSLASYTLAMLYDSLEAFEKMDMEIALEVATKDPQVDAQYEGILRQLITYMIEDPRNISWAVELLWVGRTVERIGDHVRNICEYVIYLVKGKDVRHVGLKDIEQIVRDK</sequence>
<dbReference type="NCBIfam" id="TIGR02135">
    <property type="entry name" value="phoU_full"/>
    <property type="match status" value="1"/>
</dbReference>
<keyword evidence="11" id="KW-1185">Reference proteome</keyword>
<accession>A0A7G1Q8G2</accession>
<dbReference type="PANTHER" id="PTHR42930">
    <property type="entry name" value="PHOSPHATE-SPECIFIC TRANSPORT SYSTEM ACCESSORY PROTEIN PHOU"/>
    <property type="match status" value="1"/>
</dbReference>
<dbReference type="FunFam" id="1.20.58.220:FF:000004">
    <property type="entry name" value="Phosphate-specific transport system accessory protein PhoU"/>
    <property type="match status" value="1"/>
</dbReference>
<comment type="function">
    <text evidence="7 8">Plays a role in the regulation of phosphate uptake.</text>
</comment>
<evidence type="ECO:0000256" key="2">
    <source>
        <dbReference type="ARBA" id="ARBA00008107"/>
    </source>
</evidence>
<dbReference type="InterPro" id="IPR038078">
    <property type="entry name" value="PhoU-like_sf"/>
</dbReference>
<dbReference type="Gene3D" id="1.20.58.220">
    <property type="entry name" value="Phosphate transport system protein phou homolog 2, domain 2"/>
    <property type="match status" value="1"/>
</dbReference>
<dbReference type="RefSeq" id="WP_197744679.1">
    <property type="nucleotide sequence ID" value="NZ_LR778175.1"/>
</dbReference>